<proteinExistence type="predicted"/>
<accession>A0ABS9KQK3</accession>
<dbReference type="Gene3D" id="1.20.910.10">
    <property type="entry name" value="Heme oxygenase-like"/>
    <property type="match status" value="1"/>
</dbReference>
<dbReference type="CDD" id="cd19166">
    <property type="entry name" value="HemeO-bac"/>
    <property type="match status" value="1"/>
</dbReference>
<dbReference type="InterPro" id="IPR016084">
    <property type="entry name" value="Haem_Oase-like_multi-hlx"/>
</dbReference>
<evidence type="ECO:0000313" key="1">
    <source>
        <dbReference type="EMBL" id="MCG2614615.1"/>
    </source>
</evidence>
<dbReference type="SUPFAM" id="SSF48613">
    <property type="entry name" value="Heme oxygenase-like"/>
    <property type="match status" value="1"/>
</dbReference>
<comment type="caution">
    <text evidence="1">The sequence shown here is derived from an EMBL/GenBank/DDBJ whole genome shotgun (WGS) entry which is preliminary data.</text>
</comment>
<protein>
    <submittedName>
        <fullName evidence="1">Biliverdin-producing heme oxygenase</fullName>
    </submittedName>
</protein>
<dbReference type="EMBL" id="JAKLTR010000005">
    <property type="protein sequence ID" value="MCG2614615.1"/>
    <property type="molecule type" value="Genomic_DNA"/>
</dbReference>
<dbReference type="InterPro" id="IPR016053">
    <property type="entry name" value="Haem_Oase-like"/>
</dbReference>
<dbReference type="Pfam" id="PF01126">
    <property type="entry name" value="Heme_oxygenase"/>
    <property type="match status" value="1"/>
</dbReference>
<dbReference type="RefSeq" id="WP_237871201.1">
    <property type="nucleotide sequence ID" value="NZ_JAKLTR010000005.1"/>
</dbReference>
<gene>
    <name evidence="1" type="ORF">LZZ85_09995</name>
</gene>
<name>A0ABS9KQK3_9BACT</name>
<organism evidence="1 2">
    <name type="scientific">Terrimonas ginsenosidimutans</name>
    <dbReference type="NCBI Taxonomy" id="2908004"/>
    <lineage>
        <taxon>Bacteria</taxon>
        <taxon>Pseudomonadati</taxon>
        <taxon>Bacteroidota</taxon>
        <taxon>Chitinophagia</taxon>
        <taxon>Chitinophagales</taxon>
        <taxon>Chitinophagaceae</taxon>
        <taxon>Terrimonas</taxon>
    </lineage>
</organism>
<reference evidence="1" key="1">
    <citation type="submission" date="2022-01" db="EMBL/GenBank/DDBJ databases">
        <authorList>
            <person name="Jo J.-H."/>
            <person name="Im W.-T."/>
        </authorList>
    </citation>
    <scope>NUCLEOTIDE SEQUENCE</scope>
    <source>
        <strain evidence="1">NA20</strain>
    </source>
</reference>
<dbReference type="Proteomes" id="UP001165367">
    <property type="component" value="Unassembled WGS sequence"/>
</dbReference>
<sequence length="185" mass="20951">MLSSLLKEHTKESHQSLEAVVVRSIKAIRDKEGYINLLHKFYGFHYPLEQLQDQFLNDSNIPSYSDRRKASLILDDLKNLEAPLPNEIASSLPKVDSLSAALGTYYVMEGSTQGGSIVANMLIKHAGMSEHNTRFFYAYGEGGKQMWQSFKEKLDSYGDDPSFNDQVVKAADDTFTLFREWMGKV</sequence>
<keyword evidence="2" id="KW-1185">Reference proteome</keyword>
<evidence type="ECO:0000313" key="2">
    <source>
        <dbReference type="Proteomes" id="UP001165367"/>
    </source>
</evidence>